<dbReference type="EMBL" id="BPLQ01001340">
    <property type="protein sequence ID" value="GIX80947.1"/>
    <property type="molecule type" value="Genomic_DNA"/>
</dbReference>
<proteinExistence type="predicted"/>
<accession>A0AAV4N7Y6</accession>
<keyword evidence="2" id="KW-1185">Reference proteome</keyword>
<organism evidence="1 2">
    <name type="scientific">Caerostris darwini</name>
    <dbReference type="NCBI Taxonomy" id="1538125"/>
    <lineage>
        <taxon>Eukaryota</taxon>
        <taxon>Metazoa</taxon>
        <taxon>Ecdysozoa</taxon>
        <taxon>Arthropoda</taxon>
        <taxon>Chelicerata</taxon>
        <taxon>Arachnida</taxon>
        <taxon>Araneae</taxon>
        <taxon>Araneomorphae</taxon>
        <taxon>Entelegynae</taxon>
        <taxon>Araneoidea</taxon>
        <taxon>Araneidae</taxon>
        <taxon>Caerostris</taxon>
    </lineage>
</organism>
<evidence type="ECO:0000313" key="2">
    <source>
        <dbReference type="Proteomes" id="UP001054837"/>
    </source>
</evidence>
<gene>
    <name evidence="1" type="ORF">CDAR_187781</name>
</gene>
<name>A0AAV4N7Y6_9ARAC</name>
<comment type="caution">
    <text evidence="1">The sequence shown here is derived from an EMBL/GenBank/DDBJ whole genome shotgun (WGS) entry which is preliminary data.</text>
</comment>
<protein>
    <submittedName>
        <fullName evidence="1">Uncharacterized protein</fullName>
    </submittedName>
</protein>
<reference evidence="1 2" key="1">
    <citation type="submission" date="2021-06" db="EMBL/GenBank/DDBJ databases">
        <title>Caerostris darwini draft genome.</title>
        <authorList>
            <person name="Kono N."/>
            <person name="Arakawa K."/>
        </authorList>
    </citation>
    <scope>NUCLEOTIDE SEQUENCE [LARGE SCALE GENOMIC DNA]</scope>
</reference>
<dbReference type="Proteomes" id="UP001054837">
    <property type="component" value="Unassembled WGS sequence"/>
</dbReference>
<evidence type="ECO:0000313" key="1">
    <source>
        <dbReference type="EMBL" id="GIX80947.1"/>
    </source>
</evidence>
<dbReference type="AlphaFoldDB" id="A0AAV4N7Y6"/>
<sequence length="126" mass="14132">MLGKGRQPSHVPSDPFPYGPMAYNINNNARLDALNCKCQLLTNYISHLTHQRQKQIFKDVPSEEETVRMIWPQPDHTDIPPAHRCLSVSSAGPKRNLPNRSSVKPGDQWLDVCWLSADVTVADGSK</sequence>